<evidence type="ECO:0000313" key="4">
    <source>
        <dbReference type="Proteomes" id="UP000005744"/>
    </source>
</evidence>
<evidence type="ECO:0000256" key="2">
    <source>
        <dbReference type="SAM" id="Phobius"/>
    </source>
</evidence>
<protein>
    <submittedName>
        <fullName evidence="3">Uncharacterized protein</fullName>
    </submittedName>
</protein>
<dbReference type="OrthoDB" id="5625678at2"/>
<keyword evidence="4" id="KW-1185">Reference proteome</keyword>
<name>I3CG70_9GAMM</name>
<dbReference type="InterPro" id="IPR011990">
    <property type="entry name" value="TPR-like_helical_dom_sf"/>
</dbReference>
<dbReference type="eggNOG" id="COG3267">
    <property type="taxonomic scope" value="Bacteria"/>
</dbReference>
<dbReference type="SUPFAM" id="SSF48452">
    <property type="entry name" value="TPR-like"/>
    <property type="match status" value="1"/>
</dbReference>
<dbReference type="AlphaFoldDB" id="I3CG70"/>
<keyword evidence="2" id="KW-0812">Transmembrane</keyword>
<organism evidence="3 4">
    <name type="scientific">Beggiatoa alba B18LD</name>
    <dbReference type="NCBI Taxonomy" id="395493"/>
    <lineage>
        <taxon>Bacteria</taxon>
        <taxon>Pseudomonadati</taxon>
        <taxon>Pseudomonadota</taxon>
        <taxon>Gammaproteobacteria</taxon>
        <taxon>Thiotrichales</taxon>
        <taxon>Thiotrichaceae</taxon>
        <taxon>Beggiatoa</taxon>
    </lineage>
</organism>
<dbReference type="RefSeq" id="WP_002685708.1">
    <property type="nucleotide sequence ID" value="NZ_JH600070.1"/>
</dbReference>
<evidence type="ECO:0000313" key="3">
    <source>
        <dbReference type="EMBL" id="EIJ42613.1"/>
    </source>
</evidence>
<dbReference type="EMBL" id="JH600070">
    <property type="protein sequence ID" value="EIJ42613.1"/>
    <property type="molecule type" value="Genomic_DNA"/>
</dbReference>
<dbReference type="STRING" id="395493.BegalDRAFT_1736"/>
<feature type="transmembrane region" description="Helical" evidence="2">
    <location>
        <begin position="26"/>
        <end position="46"/>
    </location>
</feature>
<proteinExistence type="predicted"/>
<dbReference type="HOGENOM" id="CLU_635638_0_0_6"/>
<dbReference type="Gene3D" id="1.25.40.10">
    <property type="entry name" value="Tetratricopeptide repeat domain"/>
    <property type="match status" value="1"/>
</dbReference>
<keyword evidence="2" id="KW-0472">Membrane</keyword>
<evidence type="ECO:0000256" key="1">
    <source>
        <dbReference type="SAM" id="MobiDB-lite"/>
    </source>
</evidence>
<feature type="compositionally biased region" description="Low complexity" evidence="1">
    <location>
        <begin position="119"/>
        <end position="164"/>
    </location>
</feature>
<feature type="region of interest" description="Disordered" evidence="1">
    <location>
        <begin position="56"/>
        <end position="187"/>
    </location>
</feature>
<gene>
    <name evidence="3" type="ORF">BegalDRAFT_1736</name>
</gene>
<reference evidence="3 4" key="1">
    <citation type="submission" date="2011-11" db="EMBL/GenBank/DDBJ databases">
        <title>Improved High-Quality Draft sequence of Beggiatoa alba B18lD.</title>
        <authorList>
            <consortium name="US DOE Joint Genome Institute"/>
            <person name="Lucas S."/>
            <person name="Han J."/>
            <person name="Lapidus A."/>
            <person name="Cheng J.-F."/>
            <person name="Goodwin L."/>
            <person name="Pitluck S."/>
            <person name="Peters L."/>
            <person name="Mikhailova N."/>
            <person name="Held B."/>
            <person name="Detter J.C."/>
            <person name="Han C."/>
            <person name="Tapia R."/>
            <person name="Land M."/>
            <person name="Hauser L."/>
            <person name="Kyrpides N."/>
            <person name="Ivanova N."/>
            <person name="Pagani I."/>
            <person name="Samuel K."/>
            <person name="Teske A."/>
            <person name="Mueller J."/>
            <person name="Woyke T."/>
        </authorList>
    </citation>
    <scope>NUCLEOTIDE SEQUENCE [LARGE SCALE GENOMIC DNA]</scope>
    <source>
        <strain evidence="3 4">B18LD</strain>
    </source>
</reference>
<keyword evidence="2" id="KW-1133">Transmembrane helix</keyword>
<accession>I3CG70</accession>
<sequence>MQIKMGSDPVFKDRIVVANQSPTRNYTALSMGGLMIIGVVAGLAYVSPHIPHSFLESSPTEENAPVTPDNTANASEHHTATKSNSAVMTPLKPVDPPKPPTNFVEKPKTDDKTPQTVATAKPIEAKPAPTPTETKTETTPPTSNSNTNNTEAPQTNPTPTATPTTTPPPTETIATTNTVQTPPPAQPVDEVATLVDKAQKQIERTRLTTPAGDNAFETYEALKKISPDAADKVREQIVKRYIEQSQKAVERGRITSSGGAFEMYRKLNEIAPENKDTQALMNSMLNTLQKQASAQIQKGNLINPDGNNAYATYQDIIAIYPTSEMAKVLLQDIVKALLEKADKQVDQRKYLTPKDDNAYASYQAVLEMSPNNKKATEGIKNIVKQYQKHASTKQKEGDYKASMTFIEAGLQINPTDKSLLELREKAEKKLR</sequence>
<dbReference type="Proteomes" id="UP000005744">
    <property type="component" value="Unassembled WGS sequence"/>
</dbReference>